<dbReference type="InterPro" id="IPR016181">
    <property type="entry name" value="Acyl_CoA_acyltransferase"/>
</dbReference>
<sequence length="289" mass="31208">MSLGAAPGTSQAGGVLRILGNDDLDEVMGLLLGSPLENLFVASRVEAGGLDPFMLGCQVVGWEEGGRLTSLCHAGSNLVPVAADEAAVEAYVRYLGPRRRAASVMGVAGPTLALWEALSQRWGGAWSQVRDLRPEQPLMSISSEPTADGDARVRPITMADFEAYFDAAVKMYTEEVGVSPLEATGSYRNHVRRTIEQGRAFGIVEDGRVLFKSDVGCASGMFCQVQGVWLHPELRGRGLSAPAMVQVVRLCQERWPVVSLYVNDFNTPAVKLYEHVGFTRVGTFATVLY</sequence>
<dbReference type="EC" id="2.3.1.-" evidence="2"/>
<dbReference type="Proteomes" id="UP001597326">
    <property type="component" value="Unassembled WGS sequence"/>
</dbReference>
<reference evidence="3" key="1">
    <citation type="journal article" date="2019" name="Int. J. Syst. Evol. Microbiol.">
        <title>The Global Catalogue of Microorganisms (GCM) 10K type strain sequencing project: providing services to taxonomists for standard genome sequencing and annotation.</title>
        <authorList>
            <consortium name="The Broad Institute Genomics Platform"/>
            <consortium name="The Broad Institute Genome Sequencing Center for Infectious Disease"/>
            <person name="Wu L."/>
            <person name="Ma J."/>
        </authorList>
    </citation>
    <scope>NUCLEOTIDE SEQUENCE [LARGE SCALE GENOMIC DNA]</scope>
    <source>
        <strain evidence="3">CAIM 431</strain>
    </source>
</reference>
<dbReference type="GO" id="GO:0016746">
    <property type="term" value="F:acyltransferase activity"/>
    <property type="evidence" value="ECO:0007669"/>
    <property type="project" value="UniProtKB-KW"/>
</dbReference>
<dbReference type="SUPFAM" id="SSF55729">
    <property type="entry name" value="Acyl-CoA N-acyltransferases (Nat)"/>
    <property type="match status" value="1"/>
</dbReference>
<dbReference type="Pfam" id="PF00583">
    <property type="entry name" value="Acetyltransf_1"/>
    <property type="match status" value="1"/>
</dbReference>
<name>A0ABW4RX61_9ACTN</name>
<dbReference type="InterPro" id="IPR000182">
    <property type="entry name" value="GNAT_dom"/>
</dbReference>
<feature type="domain" description="N-acetyltransferase" evidence="1">
    <location>
        <begin position="151"/>
        <end position="289"/>
    </location>
</feature>
<accession>A0ABW4RX61</accession>
<evidence type="ECO:0000313" key="3">
    <source>
        <dbReference type="Proteomes" id="UP001597326"/>
    </source>
</evidence>
<dbReference type="PIRSF" id="PIRSF021603">
    <property type="entry name" value="UCP21603_acetyltransf"/>
    <property type="match status" value="1"/>
</dbReference>
<evidence type="ECO:0000259" key="1">
    <source>
        <dbReference type="PROSITE" id="PS51186"/>
    </source>
</evidence>
<dbReference type="RefSeq" id="WP_343875276.1">
    <property type="nucleotide sequence ID" value="NZ_BAAAIX010000029.1"/>
</dbReference>
<dbReference type="Gene3D" id="3.40.630.30">
    <property type="match status" value="1"/>
</dbReference>
<gene>
    <name evidence="2" type="ORF">ACFSCS_11860</name>
</gene>
<organism evidence="2 3">
    <name type="scientific">Luteococcus peritonei</name>
    <dbReference type="NCBI Taxonomy" id="88874"/>
    <lineage>
        <taxon>Bacteria</taxon>
        <taxon>Bacillati</taxon>
        <taxon>Actinomycetota</taxon>
        <taxon>Actinomycetes</taxon>
        <taxon>Propionibacteriales</taxon>
        <taxon>Propionibacteriaceae</taxon>
        <taxon>Luteococcus</taxon>
    </lineage>
</organism>
<keyword evidence="3" id="KW-1185">Reference proteome</keyword>
<comment type="caution">
    <text evidence="2">The sequence shown here is derived from an EMBL/GenBank/DDBJ whole genome shotgun (WGS) entry which is preliminary data.</text>
</comment>
<dbReference type="InterPro" id="IPR016794">
    <property type="entry name" value="UCP21603_acetyltransf"/>
</dbReference>
<dbReference type="InterPro" id="IPR025289">
    <property type="entry name" value="DUF4081"/>
</dbReference>
<dbReference type="PROSITE" id="PS51186">
    <property type="entry name" value="GNAT"/>
    <property type="match status" value="1"/>
</dbReference>
<dbReference type="EMBL" id="JBHUFZ010000027">
    <property type="protein sequence ID" value="MFD1890872.1"/>
    <property type="molecule type" value="Genomic_DNA"/>
</dbReference>
<keyword evidence="2" id="KW-0808">Transferase</keyword>
<protein>
    <submittedName>
        <fullName evidence="2">GNAT family N-acetyltransferase</fullName>
        <ecNumber evidence="2">2.3.1.-</ecNumber>
    </submittedName>
</protein>
<dbReference type="Pfam" id="PF13312">
    <property type="entry name" value="DUF4081"/>
    <property type="match status" value="1"/>
</dbReference>
<proteinExistence type="predicted"/>
<evidence type="ECO:0000313" key="2">
    <source>
        <dbReference type="EMBL" id="MFD1890872.1"/>
    </source>
</evidence>
<keyword evidence="2" id="KW-0012">Acyltransferase</keyword>